<organism evidence="2 3">
    <name type="scientific">Nocardiopsis tropica</name>
    <dbReference type="NCBI Taxonomy" id="109330"/>
    <lineage>
        <taxon>Bacteria</taxon>
        <taxon>Bacillati</taxon>
        <taxon>Actinomycetota</taxon>
        <taxon>Actinomycetes</taxon>
        <taxon>Streptosporangiales</taxon>
        <taxon>Nocardiopsidaceae</taxon>
        <taxon>Nocardiopsis</taxon>
    </lineage>
</organism>
<dbReference type="Proteomes" id="UP001348641">
    <property type="component" value="Unassembled WGS sequence"/>
</dbReference>
<feature type="region of interest" description="Disordered" evidence="1">
    <location>
        <begin position="1"/>
        <end position="20"/>
    </location>
</feature>
<sequence length="63" mass="6328">MSVAPSSRTPSATRGRGALEDERIGVAPVFSSAPLADVGNRPASAGHGAVEATVLVAAIDAWR</sequence>
<protein>
    <submittedName>
        <fullName evidence="2">Uncharacterized protein</fullName>
    </submittedName>
</protein>
<comment type="caution">
    <text evidence="2">The sequence shown here is derived from an EMBL/GenBank/DDBJ whole genome shotgun (WGS) entry which is preliminary data.</text>
</comment>
<name>A0ABU7KLD0_9ACTN</name>
<reference evidence="2 3" key="1">
    <citation type="submission" date="2023-07" db="EMBL/GenBank/DDBJ databases">
        <authorList>
            <person name="Girao M."/>
            <person name="Carvalho M.F."/>
        </authorList>
    </citation>
    <scope>NUCLEOTIDE SEQUENCE [LARGE SCALE GENOMIC DNA]</scope>
    <source>
        <strain evidence="2 3">66/93</strain>
    </source>
</reference>
<feature type="compositionally biased region" description="Polar residues" evidence="1">
    <location>
        <begin position="1"/>
        <end position="12"/>
    </location>
</feature>
<dbReference type="EMBL" id="JAUUCC010000011">
    <property type="protein sequence ID" value="MEE2050104.1"/>
    <property type="molecule type" value="Genomic_DNA"/>
</dbReference>
<evidence type="ECO:0000256" key="1">
    <source>
        <dbReference type="SAM" id="MobiDB-lite"/>
    </source>
</evidence>
<evidence type="ECO:0000313" key="3">
    <source>
        <dbReference type="Proteomes" id="UP001348641"/>
    </source>
</evidence>
<proteinExistence type="predicted"/>
<evidence type="ECO:0000313" key="2">
    <source>
        <dbReference type="EMBL" id="MEE2050104.1"/>
    </source>
</evidence>
<accession>A0ABU7KLD0</accession>
<gene>
    <name evidence="2" type="ORF">Q8A49_06285</name>
</gene>